<evidence type="ECO:0000256" key="8">
    <source>
        <dbReference type="ARBA" id="ARBA00037956"/>
    </source>
</evidence>
<accession>A0A7S3UHN9</accession>
<protein>
    <submittedName>
        <fullName evidence="9">Uncharacterized protein</fullName>
    </submittedName>
</protein>
<dbReference type="PANTHER" id="PTHR14154">
    <property type="entry name" value="UPF0041 BRAIN PROTEIN 44-RELATED"/>
    <property type="match status" value="1"/>
</dbReference>
<evidence type="ECO:0000256" key="5">
    <source>
        <dbReference type="ARBA" id="ARBA00022692"/>
    </source>
</evidence>
<keyword evidence="6" id="KW-1133">Transmembrane helix</keyword>
<dbReference type="InterPro" id="IPR022796">
    <property type="entry name" value="Chloroa_b-bind"/>
</dbReference>
<dbReference type="SUPFAM" id="SSF103511">
    <property type="entry name" value="Chlorophyll a-b binding protein"/>
    <property type="match status" value="1"/>
</dbReference>
<dbReference type="AlphaFoldDB" id="A0A7S3UHN9"/>
<dbReference type="Pfam" id="PF00504">
    <property type="entry name" value="Chloroa_b-bind"/>
    <property type="match status" value="1"/>
</dbReference>
<organism evidence="9">
    <name type="scientific">Picocystis salinarum</name>
    <dbReference type="NCBI Taxonomy" id="88271"/>
    <lineage>
        <taxon>Eukaryota</taxon>
        <taxon>Viridiplantae</taxon>
        <taxon>Chlorophyta</taxon>
        <taxon>Picocystophyceae</taxon>
        <taxon>Picocystales</taxon>
        <taxon>Picocystaceae</taxon>
        <taxon>Picocystis</taxon>
    </lineage>
</organism>
<comment type="subcellular location">
    <subcellularLocation>
        <location evidence="1">Membrane</location>
        <topology evidence="1">Multi-pass membrane protein</topology>
    </subcellularLocation>
    <subcellularLocation>
        <location evidence="2">Plastid</location>
        <location evidence="2">Chloroplast</location>
    </subcellularLocation>
</comment>
<evidence type="ECO:0000256" key="4">
    <source>
        <dbReference type="ARBA" id="ARBA00022640"/>
    </source>
</evidence>
<keyword evidence="7" id="KW-0472">Membrane</keyword>
<dbReference type="GO" id="GO:0016020">
    <property type="term" value="C:membrane"/>
    <property type="evidence" value="ECO:0007669"/>
    <property type="project" value="UniProtKB-SubCell"/>
</dbReference>
<evidence type="ECO:0000256" key="2">
    <source>
        <dbReference type="ARBA" id="ARBA00004229"/>
    </source>
</evidence>
<keyword evidence="3" id="KW-0150">Chloroplast</keyword>
<keyword evidence="5" id="KW-0812">Transmembrane</keyword>
<dbReference type="EMBL" id="HBIS01008213">
    <property type="protein sequence ID" value="CAE0613119.1"/>
    <property type="molecule type" value="Transcribed_RNA"/>
</dbReference>
<evidence type="ECO:0000256" key="6">
    <source>
        <dbReference type="ARBA" id="ARBA00022989"/>
    </source>
</evidence>
<sequence length="161" mass="17163">MATTMMNASLSKPFMATRKTSKTASRGNAARIVARAGKRTSKKEAKVTGRPAFSDLMSFSGPAPELINGRLAMLGMSTAILLEPKTNETALALARDYPLTIGVLFALFTFATFVPLRKKETPESKSTGIFTAQAELINGRAAMIGFASLLAVEASKHAAFF</sequence>
<comment type="similarity">
    <text evidence="8">Belongs to the ELIP/psbS family.</text>
</comment>
<evidence type="ECO:0000256" key="3">
    <source>
        <dbReference type="ARBA" id="ARBA00022528"/>
    </source>
</evidence>
<dbReference type="GO" id="GO:0009507">
    <property type="term" value="C:chloroplast"/>
    <property type="evidence" value="ECO:0007669"/>
    <property type="project" value="UniProtKB-SubCell"/>
</dbReference>
<evidence type="ECO:0000256" key="1">
    <source>
        <dbReference type="ARBA" id="ARBA00004141"/>
    </source>
</evidence>
<evidence type="ECO:0000256" key="7">
    <source>
        <dbReference type="ARBA" id="ARBA00023136"/>
    </source>
</evidence>
<proteinExistence type="inferred from homology"/>
<evidence type="ECO:0000313" key="9">
    <source>
        <dbReference type="EMBL" id="CAE0613119.1"/>
    </source>
</evidence>
<gene>
    <name evidence="9" type="ORF">PSAL00342_LOCUS7018</name>
</gene>
<reference evidence="9" key="1">
    <citation type="submission" date="2021-01" db="EMBL/GenBank/DDBJ databases">
        <authorList>
            <person name="Corre E."/>
            <person name="Pelletier E."/>
            <person name="Niang G."/>
            <person name="Scheremetjew M."/>
            <person name="Finn R."/>
            <person name="Kale V."/>
            <person name="Holt S."/>
            <person name="Cochrane G."/>
            <person name="Meng A."/>
            <person name="Brown T."/>
            <person name="Cohen L."/>
        </authorList>
    </citation>
    <scope>NUCLEOTIDE SEQUENCE</scope>
    <source>
        <strain evidence="9">CCMP1897</strain>
    </source>
</reference>
<name>A0A7S3UHN9_9CHLO</name>
<keyword evidence="4" id="KW-0934">Plastid</keyword>